<dbReference type="EMBL" id="KQ964427">
    <property type="protein sequence ID" value="KXN74108.1"/>
    <property type="molecule type" value="Genomic_DNA"/>
</dbReference>
<feature type="compositionally biased region" description="Basic and acidic residues" evidence="1">
    <location>
        <begin position="256"/>
        <end position="265"/>
    </location>
</feature>
<feature type="region of interest" description="Disordered" evidence="1">
    <location>
        <begin position="147"/>
        <end position="198"/>
    </location>
</feature>
<protein>
    <recommendedName>
        <fullName evidence="4">Myb/SANT-like domain-containing protein</fullName>
    </recommendedName>
</protein>
<reference evidence="2 3" key="1">
    <citation type="journal article" date="2015" name="Genome Biol. Evol.">
        <title>Phylogenomic analyses indicate that early fungi evolved digesting cell walls of algal ancestors of land plants.</title>
        <authorList>
            <person name="Chang Y."/>
            <person name="Wang S."/>
            <person name="Sekimoto S."/>
            <person name="Aerts A.L."/>
            <person name="Choi C."/>
            <person name="Clum A."/>
            <person name="LaButti K.M."/>
            <person name="Lindquist E.A."/>
            <person name="Yee Ngan C."/>
            <person name="Ohm R.A."/>
            <person name="Salamov A.A."/>
            <person name="Grigoriev I.V."/>
            <person name="Spatafora J.W."/>
            <person name="Berbee M.L."/>
        </authorList>
    </citation>
    <scope>NUCLEOTIDE SEQUENCE [LARGE SCALE GENOMIC DNA]</scope>
    <source>
        <strain evidence="2 3">NRRL 28638</strain>
    </source>
</reference>
<proteinExistence type="predicted"/>
<evidence type="ECO:0008006" key="4">
    <source>
        <dbReference type="Google" id="ProtNLM"/>
    </source>
</evidence>
<feature type="compositionally biased region" description="Polar residues" evidence="1">
    <location>
        <begin position="328"/>
        <end position="338"/>
    </location>
</feature>
<feature type="compositionally biased region" description="Low complexity" evidence="1">
    <location>
        <begin position="294"/>
        <end position="306"/>
    </location>
</feature>
<evidence type="ECO:0000313" key="3">
    <source>
        <dbReference type="Proteomes" id="UP000070444"/>
    </source>
</evidence>
<gene>
    <name evidence="2" type="ORF">CONCODRAFT_76982</name>
</gene>
<keyword evidence="3" id="KW-1185">Reference proteome</keyword>
<name>A0A137PGJ7_CONC2</name>
<feature type="region of interest" description="Disordered" evidence="1">
    <location>
        <begin position="241"/>
        <end position="355"/>
    </location>
</feature>
<organism evidence="2 3">
    <name type="scientific">Conidiobolus coronatus (strain ATCC 28846 / CBS 209.66 / NRRL 28638)</name>
    <name type="common">Delacroixia coronata</name>
    <dbReference type="NCBI Taxonomy" id="796925"/>
    <lineage>
        <taxon>Eukaryota</taxon>
        <taxon>Fungi</taxon>
        <taxon>Fungi incertae sedis</taxon>
        <taxon>Zoopagomycota</taxon>
        <taxon>Entomophthoromycotina</taxon>
        <taxon>Entomophthoromycetes</taxon>
        <taxon>Entomophthorales</taxon>
        <taxon>Ancylistaceae</taxon>
        <taxon>Conidiobolus</taxon>
    </lineage>
</organism>
<feature type="compositionally biased region" description="Polar residues" evidence="1">
    <location>
        <begin position="148"/>
        <end position="165"/>
    </location>
</feature>
<dbReference type="AlphaFoldDB" id="A0A137PGJ7"/>
<evidence type="ECO:0000256" key="1">
    <source>
        <dbReference type="SAM" id="MobiDB-lite"/>
    </source>
</evidence>
<dbReference type="Proteomes" id="UP000070444">
    <property type="component" value="Unassembled WGS sequence"/>
</dbReference>
<sequence length="461" mass="52117">MTYHWDKDRIEFLFTMLGEAFEKGFVTHKYGLPPAKVLRIMLITFNQKYPSEEELTVQKLRNKFSLLSNAYKRYEDSFNAAGVPENKWMDPESWTKLQTSPHRFPKFRVDDYWWFFLMHQSMRGKVTLENGERIDLNWMIDPYVNHSPEPSTPTARDDSIPNSYGESPIKFSRDSGSGDLNSEGHIEHPILSNPSKIPKLSYDSNPFMRLKHDPSNQIRLNQSLTPIAPAPVQLKPMNRYNKSTSGPAIDNLTEPHNYESSDKHGSNMYYSSNHLSPNRDYEAYPGGAHGKDPISISNSSVSGENSPTRLSSLHHGEYKAPHSHRPTHLSSDTYNNDYPTAATHHRSKSSTKPSIVASTDQFETILDKIASNLTQMTTVLSKVGGVGNHTGIIEENYVNDAMKVIQGMGLNPMSFLKAFNILKDPINAKAFCALETKNRIVYLQASGVLSDNQNNFDGVKR</sequence>
<evidence type="ECO:0000313" key="2">
    <source>
        <dbReference type="EMBL" id="KXN74108.1"/>
    </source>
</evidence>
<accession>A0A137PGJ7</accession>